<evidence type="ECO:0000256" key="2">
    <source>
        <dbReference type="ARBA" id="ARBA00001946"/>
    </source>
</evidence>
<keyword evidence="12" id="KW-1185">Reference proteome</keyword>
<dbReference type="HAMAP" id="MF_00060">
    <property type="entry name" value="SurE"/>
    <property type="match status" value="1"/>
</dbReference>
<dbReference type="Proteomes" id="UP000193200">
    <property type="component" value="Unassembled WGS sequence"/>
</dbReference>
<dbReference type="SUPFAM" id="SSF64167">
    <property type="entry name" value="SurE-like"/>
    <property type="match status" value="1"/>
</dbReference>
<comment type="function">
    <text evidence="9">Nucleotidase that shows phosphatase activity on nucleoside 5'-monophosphates.</text>
</comment>
<evidence type="ECO:0000256" key="8">
    <source>
        <dbReference type="ARBA" id="ARBA00022801"/>
    </source>
</evidence>
<evidence type="ECO:0000256" key="5">
    <source>
        <dbReference type="ARBA" id="ARBA00022490"/>
    </source>
</evidence>
<evidence type="ECO:0000313" key="12">
    <source>
        <dbReference type="Proteomes" id="UP000193200"/>
    </source>
</evidence>
<dbReference type="OrthoDB" id="9780815at2"/>
<name>A0A1Y5TZ83_9PROT</name>
<feature type="domain" description="Survival protein SurE-like phosphatase/nucleotidase" evidence="10">
    <location>
        <begin position="3"/>
        <end position="187"/>
    </location>
</feature>
<dbReference type="InterPro" id="IPR036523">
    <property type="entry name" value="SurE-like_sf"/>
</dbReference>
<gene>
    <name evidence="9 11" type="primary">surE</name>
    <name evidence="11" type="ORF">OCH7691_04331</name>
</gene>
<keyword evidence="7 9" id="KW-0547">Nucleotide-binding</keyword>
<feature type="binding site" evidence="9">
    <location>
        <position position="93"/>
    </location>
    <ligand>
        <name>a divalent metal cation</name>
        <dbReference type="ChEBI" id="CHEBI:60240"/>
    </ligand>
</feature>
<accession>A0A1Y5TZ83</accession>
<proteinExistence type="inferred from homology"/>
<dbReference type="GO" id="GO:0004309">
    <property type="term" value="F:exopolyphosphatase activity"/>
    <property type="evidence" value="ECO:0007669"/>
    <property type="project" value="TreeGrafter"/>
</dbReference>
<organism evidence="11 12">
    <name type="scientific">Oceanibacterium hippocampi</name>
    <dbReference type="NCBI Taxonomy" id="745714"/>
    <lineage>
        <taxon>Bacteria</taxon>
        <taxon>Pseudomonadati</taxon>
        <taxon>Pseudomonadota</taxon>
        <taxon>Alphaproteobacteria</taxon>
        <taxon>Sneathiellales</taxon>
        <taxon>Sneathiellaceae</taxon>
        <taxon>Oceanibacterium</taxon>
    </lineage>
</organism>
<evidence type="ECO:0000256" key="6">
    <source>
        <dbReference type="ARBA" id="ARBA00022723"/>
    </source>
</evidence>
<feature type="binding site" evidence="9">
    <location>
        <position position="40"/>
    </location>
    <ligand>
        <name>a divalent metal cation</name>
        <dbReference type="ChEBI" id="CHEBI:60240"/>
    </ligand>
</feature>
<dbReference type="NCBIfam" id="TIGR00087">
    <property type="entry name" value="surE"/>
    <property type="match status" value="1"/>
</dbReference>
<feature type="binding site" evidence="9">
    <location>
        <position position="8"/>
    </location>
    <ligand>
        <name>a divalent metal cation</name>
        <dbReference type="ChEBI" id="CHEBI:60240"/>
    </ligand>
</feature>
<dbReference type="InterPro" id="IPR030048">
    <property type="entry name" value="SurE"/>
</dbReference>
<dbReference type="FunFam" id="3.40.1210.10:FF:000001">
    <property type="entry name" value="5'/3'-nucleotidase SurE"/>
    <property type="match status" value="1"/>
</dbReference>
<evidence type="ECO:0000313" key="11">
    <source>
        <dbReference type="EMBL" id="SLN77211.1"/>
    </source>
</evidence>
<evidence type="ECO:0000256" key="1">
    <source>
        <dbReference type="ARBA" id="ARBA00000815"/>
    </source>
</evidence>
<dbReference type="RefSeq" id="WP_085885663.1">
    <property type="nucleotide sequence ID" value="NZ_FWFR01000006.1"/>
</dbReference>
<reference evidence="11 12" key="1">
    <citation type="submission" date="2017-03" db="EMBL/GenBank/DDBJ databases">
        <authorList>
            <person name="Afonso C.L."/>
            <person name="Miller P.J."/>
            <person name="Scott M.A."/>
            <person name="Spackman E."/>
            <person name="Goraichik I."/>
            <person name="Dimitrov K.M."/>
            <person name="Suarez D.L."/>
            <person name="Swayne D.E."/>
        </authorList>
    </citation>
    <scope>NUCLEOTIDE SEQUENCE [LARGE SCALE GENOMIC DNA]</scope>
    <source>
        <strain evidence="11 12">CECT 7691</strain>
    </source>
</reference>
<dbReference type="PANTHER" id="PTHR30457:SF12">
    <property type="entry name" value="5'_3'-NUCLEOTIDASE SURE"/>
    <property type="match status" value="1"/>
</dbReference>
<feature type="binding site" evidence="9">
    <location>
        <position position="9"/>
    </location>
    <ligand>
        <name>a divalent metal cation</name>
        <dbReference type="ChEBI" id="CHEBI:60240"/>
    </ligand>
</feature>
<comment type="subcellular location">
    <subcellularLocation>
        <location evidence="3 9">Cytoplasm</location>
    </subcellularLocation>
</comment>
<dbReference type="GO" id="GO:0008254">
    <property type="term" value="F:3'-nucleotidase activity"/>
    <property type="evidence" value="ECO:0007669"/>
    <property type="project" value="TreeGrafter"/>
</dbReference>
<dbReference type="EMBL" id="FWFR01000006">
    <property type="protein sequence ID" value="SLN77211.1"/>
    <property type="molecule type" value="Genomic_DNA"/>
</dbReference>
<dbReference type="Gene3D" id="3.40.1210.10">
    <property type="entry name" value="Survival protein SurE-like phosphatase/nucleotidase"/>
    <property type="match status" value="1"/>
</dbReference>
<evidence type="ECO:0000256" key="7">
    <source>
        <dbReference type="ARBA" id="ARBA00022741"/>
    </source>
</evidence>
<keyword evidence="5 9" id="KW-0963">Cytoplasm</keyword>
<comment type="similarity">
    <text evidence="4 9">Belongs to the SurE nucleotidase family.</text>
</comment>
<evidence type="ECO:0000256" key="4">
    <source>
        <dbReference type="ARBA" id="ARBA00011062"/>
    </source>
</evidence>
<protein>
    <recommendedName>
        <fullName evidence="9">5'-nucleotidase SurE</fullName>
        <ecNumber evidence="9">3.1.3.5</ecNumber>
    </recommendedName>
    <alternativeName>
        <fullName evidence="9">Nucleoside 5'-monophosphate phosphohydrolase</fullName>
    </alternativeName>
</protein>
<comment type="cofactor">
    <cofactor evidence="9">
        <name>a divalent metal cation</name>
        <dbReference type="ChEBI" id="CHEBI:60240"/>
    </cofactor>
    <text evidence="9">Binds 1 divalent metal cation per subunit.</text>
</comment>
<sequence length="252" mass="27728">MRILLSNDDGIDAPGLQVLQKIARELSDDIWIVAPQNEQSGAGHSLTLHDPLRIHEYSDRKFAVRGTPTDCVMMALNYIITDKQPDLILSGVNRGGNLGEDVTYSGTVSAALEGTMLGVPSIALSQCMLRGSPVKWSTAEHHAPGIIRSLIETGWDHRNVLVNINFPDVLHDRVTGVEVVPQGRREATALIIDRRIDARELPYFWLGYRPEAAPPARDCDLGAIRAGAIAVTPLQIDMTHRETMKRLEKALS</sequence>
<comment type="cofactor">
    <cofactor evidence="2">
        <name>Mg(2+)</name>
        <dbReference type="ChEBI" id="CHEBI:18420"/>
    </cofactor>
</comment>
<evidence type="ECO:0000259" key="10">
    <source>
        <dbReference type="Pfam" id="PF01975"/>
    </source>
</evidence>
<dbReference type="InterPro" id="IPR002828">
    <property type="entry name" value="SurE-like_Pase/nucleotidase"/>
</dbReference>
<dbReference type="EC" id="3.1.3.5" evidence="9"/>
<keyword evidence="6 9" id="KW-0479">Metal-binding</keyword>
<dbReference type="GO" id="GO:0046872">
    <property type="term" value="F:metal ion binding"/>
    <property type="evidence" value="ECO:0007669"/>
    <property type="project" value="UniProtKB-UniRule"/>
</dbReference>
<keyword evidence="8 9" id="KW-0378">Hydrolase</keyword>
<dbReference type="PANTHER" id="PTHR30457">
    <property type="entry name" value="5'-NUCLEOTIDASE SURE"/>
    <property type="match status" value="1"/>
</dbReference>
<dbReference type="NCBIfam" id="NF001490">
    <property type="entry name" value="PRK00346.1-4"/>
    <property type="match status" value="1"/>
</dbReference>
<evidence type="ECO:0000256" key="9">
    <source>
        <dbReference type="HAMAP-Rule" id="MF_00060"/>
    </source>
</evidence>
<dbReference type="FunCoup" id="A0A1Y5TZ83">
    <property type="interactions" value="229"/>
</dbReference>
<dbReference type="AlphaFoldDB" id="A0A1Y5TZ83"/>
<dbReference type="GO" id="GO:0005737">
    <property type="term" value="C:cytoplasm"/>
    <property type="evidence" value="ECO:0007669"/>
    <property type="project" value="UniProtKB-SubCell"/>
</dbReference>
<dbReference type="InParanoid" id="A0A1Y5TZ83"/>
<dbReference type="Pfam" id="PF01975">
    <property type="entry name" value="SurE"/>
    <property type="match status" value="1"/>
</dbReference>
<dbReference type="GO" id="GO:0008253">
    <property type="term" value="F:5'-nucleotidase activity"/>
    <property type="evidence" value="ECO:0007669"/>
    <property type="project" value="UniProtKB-UniRule"/>
</dbReference>
<comment type="catalytic activity">
    <reaction evidence="1 9">
        <text>a ribonucleoside 5'-phosphate + H2O = a ribonucleoside + phosphate</text>
        <dbReference type="Rhea" id="RHEA:12484"/>
        <dbReference type="ChEBI" id="CHEBI:15377"/>
        <dbReference type="ChEBI" id="CHEBI:18254"/>
        <dbReference type="ChEBI" id="CHEBI:43474"/>
        <dbReference type="ChEBI" id="CHEBI:58043"/>
        <dbReference type="EC" id="3.1.3.5"/>
    </reaction>
</comment>
<dbReference type="GO" id="GO:0000166">
    <property type="term" value="F:nucleotide binding"/>
    <property type="evidence" value="ECO:0007669"/>
    <property type="project" value="UniProtKB-KW"/>
</dbReference>
<evidence type="ECO:0000256" key="3">
    <source>
        <dbReference type="ARBA" id="ARBA00004496"/>
    </source>
</evidence>